<gene>
    <name evidence="3" type="ORF">C3B59_17370</name>
</gene>
<comment type="caution">
    <text evidence="3">The sequence shown here is derived from an EMBL/GenBank/DDBJ whole genome shotgun (WGS) entry which is preliminary data.</text>
</comment>
<dbReference type="Proteomes" id="UP000237104">
    <property type="component" value="Unassembled WGS sequence"/>
</dbReference>
<dbReference type="Pfam" id="PF01936">
    <property type="entry name" value="NYN"/>
    <property type="match status" value="1"/>
</dbReference>
<dbReference type="AlphaFoldDB" id="A0A2S3Z6B6"/>
<organism evidence="3 4">
    <name type="scientific">Cryobacterium zongtaii</name>
    <dbReference type="NCBI Taxonomy" id="1259217"/>
    <lineage>
        <taxon>Bacteria</taxon>
        <taxon>Bacillati</taxon>
        <taxon>Actinomycetota</taxon>
        <taxon>Actinomycetes</taxon>
        <taxon>Micrococcales</taxon>
        <taxon>Microbacteriaceae</taxon>
        <taxon>Cryobacterium</taxon>
    </lineage>
</organism>
<reference evidence="3 4" key="1">
    <citation type="submission" date="2018-01" db="EMBL/GenBank/DDBJ databases">
        <title>Cryobacterium sp. nov., from glaciers in China.</title>
        <authorList>
            <person name="Liu Q."/>
            <person name="Xin Y.-H."/>
        </authorList>
    </citation>
    <scope>NUCLEOTIDE SEQUENCE [LARGE SCALE GENOMIC DNA]</scope>
    <source>
        <strain evidence="3 4">TMB1-8</strain>
    </source>
</reference>
<evidence type="ECO:0000256" key="1">
    <source>
        <dbReference type="SAM" id="MobiDB-lite"/>
    </source>
</evidence>
<evidence type="ECO:0000259" key="2">
    <source>
        <dbReference type="Pfam" id="PF01936"/>
    </source>
</evidence>
<dbReference type="InterPro" id="IPR021139">
    <property type="entry name" value="NYN"/>
</dbReference>
<dbReference type="EMBL" id="PPXF01000065">
    <property type="protein sequence ID" value="POH59662.1"/>
    <property type="molecule type" value="Genomic_DNA"/>
</dbReference>
<dbReference type="GO" id="GO:0004540">
    <property type="term" value="F:RNA nuclease activity"/>
    <property type="evidence" value="ECO:0007669"/>
    <property type="project" value="InterPro"/>
</dbReference>
<evidence type="ECO:0000313" key="3">
    <source>
        <dbReference type="EMBL" id="POH59662.1"/>
    </source>
</evidence>
<feature type="domain" description="NYN" evidence="2">
    <location>
        <begin position="3"/>
        <end position="165"/>
    </location>
</feature>
<accession>A0A2S3Z6B6</accession>
<dbReference type="Gene3D" id="3.40.50.1010">
    <property type="entry name" value="5'-nuclease"/>
    <property type="match status" value="1"/>
</dbReference>
<protein>
    <recommendedName>
        <fullName evidence="2">NYN domain-containing protein</fullName>
    </recommendedName>
</protein>
<evidence type="ECO:0000313" key="4">
    <source>
        <dbReference type="Proteomes" id="UP000237104"/>
    </source>
</evidence>
<feature type="region of interest" description="Disordered" evidence="1">
    <location>
        <begin position="203"/>
        <end position="230"/>
    </location>
</feature>
<name>A0A2S3Z6B6_9MICO</name>
<dbReference type="OrthoDB" id="9783963at2"/>
<sequence>MTRVAVFLDVDNVLPFASSDLPEILHGTARDRISAHAVLAELEELVQSFGDVVIREAYGRWDNAARYAPAVVLDELGYRLRHMPPLSVDPGETHGLKNAADILLAVRSVLARDQVTVAVLVAMDSDYQPLVAELKAGGVTVVGVGFERPGRQAYTLRETLDVFVALTPVPGWEAISTWRRTGVVPGAVTPLAPRLMPEEQMIPAQPRPPARPTPAAAVSSPAPPAPSISTTAVTLSTPRVFARPAPVPMPERPTPRDPSARVRASAVGETLLRVLPPQAGSPIIGAAFDATLASFGLRPLVRTTVLERLESAGWMRPTDHIVGPVIEPTDSWLALDDLRRTEALIEALVLGVMTEAARQAARSDNPLDSRIAYAREILDTTLDVPTLVRLALAV</sequence>
<dbReference type="RefSeq" id="WP_103432448.1">
    <property type="nucleotide sequence ID" value="NZ_PPXF01000065.1"/>
</dbReference>
<proteinExistence type="predicted"/>